<protein>
    <submittedName>
        <fullName evidence="2">Uncharacterized protein</fullName>
    </submittedName>
</protein>
<feature type="region of interest" description="Disordered" evidence="1">
    <location>
        <begin position="1"/>
        <end position="20"/>
    </location>
</feature>
<gene>
    <name evidence="2" type="ORF">LVIROSA_LOCUS5759</name>
</gene>
<name>A0AAU9M0F4_9ASTR</name>
<feature type="compositionally biased region" description="Acidic residues" evidence="1">
    <location>
        <begin position="10"/>
        <end position="20"/>
    </location>
</feature>
<evidence type="ECO:0000256" key="1">
    <source>
        <dbReference type="SAM" id="MobiDB-lite"/>
    </source>
</evidence>
<evidence type="ECO:0000313" key="3">
    <source>
        <dbReference type="Proteomes" id="UP001157418"/>
    </source>
</evidence>
<comment type="caution">
    <text evidence="2">The sequence shown here is derived from an EMBL/GenBank/DDBJ whole genome shotgun (WGS) entry which is preliminary data.</text>
</comment>
<evidence type="ECO:0000313" key="2">
    <source>
        <dbReference type="EMBL" id="CAH1418143.1"/>
    </source>
</evidence>
<reference evidence="2 3" key="1">
    <citation type="submission" date="2022-01" db="EMBL/GenBank/DDBJ databases">
        <authorList>
            <person name="Xiong W."/>
            <person name="Schranz E."/>
        </authorList>
    </citation>
    <scope>NUCLEOTIDE SEQUENCE [LARGE SCALE GENOMIC DNA]</scope>
</reference>
<dbReference type="EMBL" id="CAKMRJ010000113">
    <property type="protein sequence ID" value="CAH1418143.1"/>
    <property type="molecule type" value="Genomic_DNA"/>
</dbReference>
<feature type="compositionally biased region" description="Polar residues" evidence="1">
    <location>
        <begin position="122"/>
        <end position="131"/>
    </location>
</feature>
<proteinExistence type="predicted"/>
<organism evidence="2 3">
    <name type="scientific">Lactuca virosa</name>
    <dbReference type="NCBI Taxonomy" id="75947"/>
    <lineage>
        <taxon>Eukaryota</taxon>
        <taxon>Viridiplantae</taxon>
        <taxon>Streptophyta</taxon>
        <taxon>Embryophyta</taxon>
        <taxon>Tracheophyta</taxon>
        <taxon>Spermatophyta</taxon>
        <taxon>Magnoliopsida</taxon>
        <taxon>eudicotyledons</taxon>
        <taxon>Gunneridae</taxon>
        <taxon>Pentapetalae</taxon>
        <taxon>asterids</taxon>
        <taxon>campanulids</taxon>
        <taxon>Asterales</taxon>
        <taxon>Asteraceae</taxon>
        <taxon>Cichorioideae</taxon>
        <taxon>Cichorieae</taxon>
        <taxon>Lactucinae</taxon>
        <taxon>Lactuca</taxon>
    </lineage>
</organism>
<sequence>MGHFIRREDDEHEDVSSDTDMELETVEREFADEEAYCAIFDIGYIKTVTEKGSMEKTLTGGLKKFPDSKILIEMMTLMRMLFNDGASNENAIENESDGIDEDTNTDENMLQKNAQHEIFGQASGSNKSPVTPSGIKENV</sequence>
<dbReference type="AlphaFoldDB" id="A0AAU9M0F4"/>
<feature type="region of interest" description="Disordered" evidence="1">
    <location>
        <begin position="88"/>
        <end position="139"/>
    </location>
</feature>
<keyword evidence="3" id="KW-1185">Reference proteome</keyword>
<dbReference type="Proteomes" id="UP001157418">
    <property type="component" value="Unassembled WGS sequence"/>
</dbReference>
<accession>A0AAU9M0F4</accession>
<feature type="compositionally biased region" description="Acidic residues" evidence="1">
    <location>
        <begin position="92"/>
        <end position="105"/>
    </location>
</feature>